<dbReference type="InterPro" id="IPR046336">
    <property type="entry name" value="Lon_prtase_N_sf"/>
</dbReference>
<evidence type="ECO:0000259" key="1">
    <source>
        <dbReference type="PROSITE" id="PS51787"/>
    </source>
</evidence>
<dbReference type="AlphaFoldDB" id="A0A6J4L1Q1"/>
<dbReference type="Gene3D" id="1.20.58.1480">
    <property type="match status" value="1"/>
</dbReference>
<dbReference type="SUPFAM" id="SSF88697">
    <property type="entry name" value="PUA domain-like"/>
    <property type="match status" value="1"/>
</dbReference>
<dbReference type="GO" id="GO:0008233">
    <property type="term" value="F:peptidase activity"/>
    <property type="evidence" value="ECO:0007669"/>
    <property type="project" value="UniProtKB-KW"/>
</dbReference>
<feature type="domain" description="Lon N-terminal" evidence="1">
    <location>
        <begin position="2"/>
        <end position="206"/>
    </location>
</feature>
<sequence>MAELLPIFPLGLVAFPGMAVPLHVFEDRYRDLVRHLLEVPDPAQRLFGIVAIREGYEVGGRTGSSGARSLYRTGCVVQLTTHDEYADGRFDIAAVGRHRMRVVETDGGATYLRARVEELEVPADSSPAAAVEAARTLSVFERYRAAVSALRGDDVMSGGLPRDPELLSYVLSATCSLTLPERQQLLESPTAPERLAHLRRLLHRELGAIRAVPSLPATEVARSGWSPN</sequence>
<accession>A0A6J4L1Q1</accession>
<dbReference type="EMBL" id="CADCUH010000024">
    <property type="protein sequence ID" value="CAA9319905.1"/>
    <property type="molecule type" value="Genomic_DNA"/>
</dbReference>
<dbReference type="Pfam" id="PF02190">
    <property type="entry name" value="LON_substr_bdg"/>
    <property type="match status" value="1"/>
</dbReference>
<protein>
    <submittedName>
        <fullName evidence="2">Uncharacterized protein, similar to the N-terminal domain of Lon protease</fullName>
    </submittedName>
</protein>
<evidence type="ECO:0000313" key="2">
    <source>
        <dbReference type="EMBL" id="CAA9319905.1"/>
    </source>
</evidence>
<gene>
    <name evidence="2" type="ORF">AVDCRST_MAG36-340</name>
</gene>
<dbReference type="InterPro" id="IPR003111">
    <property type="entry name" value="Lon_prtase_N"/>
</dbReference>
<organism evidence="2">
    <name type="scientific">uncultured Nocardioidaceae bacterium</name>
    <dbReference type="NCBI Taxonomy" id="253824"/>
    <lineage>
        <taxon>Bacteria</taxon>
        <taxon>Bacillati</taxon>
        <taxon>Actinomycetota</taxon>
        <taxon>Actinomycetes</taxon>
        <taxon>Propionibacteriales</taxon>
        <taxon>Nocardioidaceae</taxon>
        <taxon>environmental samples</taxon>
    </lineage>
</organism>
<dbReference type="PANTHER" id="PTHR46732">
    <property type="entry name" value="ATP-DEPENDENT PROTEASE LA (LON) DOMAIN PROTEIN"/>
    <property type="match status" value="1"/>
</dbReference>
<name>A0A6J4L1Q1_9ACTN</name>
<dbReference type="PANTHER" id="PTHR46732:SF8">
    <property type="entry name" value="ATP-DEPENDENT PROTEASE LA (LON) DOMAIN PROTEIN"/>
    <property type="match status" value="1"/>
</dbReference>
<keyword evidence="2" id="KW-0378">Hydrolase</keyword>
<dbReference type="PROSITE" id="PS51787">
    <property type="entry name" value="LON_N"/>
    <property type="match status" value="1"/>
</dbReference>
<dbReference type="SMART" id="SM00464">
    <property type="entry name" value="LON"/>
    <property type="match status" value="1"/>
</dbReference>
<dbReference type="InterPro" id="IPR015947">
    <property type="entry name" value="PUA-like_sf"/>
</dbReference>
<dbReference type="GO" id="GO:0006508">
    <property type="term" value="P:proteolysis"/>
    <property type="evidence" value="ECO:0007669"/>
    <property type="project" value="UniProtKB-KW"/>
</dbReference>
<keyword evidence="2" id="KW-0645">Protease</keyword>
<reference evidence="2" key="1">
    <citation type="submission" date="2020-02" db="EMBL/GenBank/DDBJ databases">
        <authorList>
            <person name="Meier V. D."/>
        </authorList>
    </citation>
    <scope>NUCLEOTIDE SEQUENCE</scope>
    <source>
        <strain evidence="2">AVDCRST_MAG36</strain>
    </source>
</reference>
<dbReference type="Gene3D" id="2.30.130.40">
    <property type="entry name" value="LON domain-like"/>
    <property type="match status" value="1"/>
</dbReference>
<proteinExistence type="predicted"/>